<evidence type="ECO:0000256" key="3">
    <source>
        <dbReference type="ARBA" id="ARBA00022676"/>
    </source>
</evidence>
<comment type="pathway">
    <text evidence="1 5">Glycan metabolism; pectin biosynthesis.</text>
</comment>
<dbReference type="CDD" id="cd06429">
    <property type="entry name" value="GT8_like_1"/>
    <property type="match status" value="1"/>
</dbReference>
<dbReference type="Pfam" id="PF01501">
    <property type="entry name" value="Glyco_transf_8"/>
    <property type="match status" value="1"/>
</dbReference>
<evidence type="ECO:0000313" key="7">
    <source>
        <dbReference type="EnsemblPlants" id="MELO3C007991.2.1"/>
    </source>
</evidence>
<dbReference type="PANTHER" id="PTHR32116">
    <property type="entry name" value="GALACTURONOSYLTRANSFERASE 4-RELATED"/>
    <property type="match status" value="1"/>
</dbReference>
<dbReference type="InterPro" id="IPR029993">
    <property type="entry name" value="GAUT"/>
</dbReference>
<keyword evidence="5" id="KW-0333">Golgi apparatus</keyword>
<comment type="subcellular location">
    <subcellularLocation>
        <location evidence="5">Golgi apparatus membrane</location>
        <topology evidence="5">Single-pass type II membrane protein</topology>
    </subcellularLocation>
</comment>
<accession>A0A9I9CT13</accession>
<dbReference type="SUPFAM" id="SSF53448">
    <property type="entry name" value="Nucleotide-diphospho-sugar transferases"/>
    <property type="match status" value="1"/>
</dbReference>
<keyword evidence="5" id="KW-0961">Cell wall biogenesis/degradation</keyword>
<dbReference type="Gene3D" id="3.90.550.10">
    <property type="entry name" value="Spore Coat Polysaccharide Biosynthesis Protein SpsA, Chain A"/>
    <property type="match status" value="1"/>
</dbReference>
<comment type="similarity">
    <text evidence="2 5">Belongs to the glycosyltransferase 8 family.</text>
</comment>
<dbReference type="Pfam" id="PF25557">
    <property type="entry name" value="GAUT_1"/>
    <property type="match status" value="1"/>
</dbReference>
<sequence length="670" mass="76624">MLIRNLVALMLFFTVIAPILLYTDRLASLKFSSKGDLVEGFATSGFNSNYGHLNLVDGKSSSSVKEPVAIIYSDNKLLPDSGASNWQSNDGIQGVIERKSTRVLSTTDEEGLSQNENPIEEVTDPIGLPNIISGNPNSTSEKNSELDPNLKQEQSATQTSEKTDGGEIVKSRFQQDSVQVAHPNARVRHLKDQLIRAKVYLSLPGTRNNPHLTRELRLRIKEVQRTLGDASKDSELPKNAHERLKTMEQTLAKGKQAQDDCSTVVKKLRAMLHSTEEQLRVHKKQTLFLTQLTAKTLPKGLHCLPLRLTTEYYSLNWSQQPFPGQEKLEDPDLYHYALFSDNVLAAAVVVNSTITHAEDPSKHVFHIITDRLNYAAMRMWFQANPPDKATIEIQNIEEFTWLNASYSPVLKQLGSSSMIDYYFRAHRASSDSNMKFRNPKYLSILNHLRFYLPQLFPKLKKVLFLDDDIVVQKDLTGLWSIDLKGNVNGAVETCGESFHRFDRYLNFSNPLISKNFDPHACGWAYGMNIFDLDEWKRQNITEVYHSWQKLNYDRQLWKLGTLPPGLITFWKRTYQLNKSWHVLGLGYNPNVGQKEIDRAAVIHYNGNMKPWLEIAIPKYRNYWAKHVDFDNLHNFFETDGVGWVKLMDNRLKPSKNSEVLFVFVCLCKSN</sequence>
<evidence type="ECO:0000256" key="6">
    <source>
        <dbReference type="SAM" id="MobiDB-lite"/>
    </source>
</evidence>
<proteinExistence type="inferred from homology"/>
<dbReference type="GO" id="GO:0047262">
    <property type="term" value="F:polygalacturonate 4-alpha-galacturonosyltransferase activity"/>
    <property type="evidence" value="ECO:0007669"/>
    <property type="project" value="InterPro"/>
</dbReference>
<name>A0A9I9CT13_CUCME</name>
<dbReference type="InterPro" id="IPR002495">
    <property type="entry name" value="Glyco_trans_8"/>
</dbReference>
<feature type="compositionally biased region" description="Polar residues" evidence="6">
    <location>
        <begin position="103"/>
        <end position="117"/>
    </location>
</feature>
<organism evidence="7">
    <name type="scientific">Cucumis melo</name>
    <name type="common">Muskmelon</name>
    <dbReference type="NCBI Taxonomy" id="3656"/>
    <lineage>
        <taxon>Eukaryota</taxon>
        <taxon>Viridiplantae</taxon>
        <taxon>Streptophyta</taxon>
        <taxon>Embryophyta</taxon>
        <taxon>Tracheophyta</taxon>
        <taxon>Spermatophyta</taxon>
        <taxon>Magnoliopsida</taxon>
        <taxon>eudicotyledons</taxon>
        <taxon>Gunneridae</taxon>
        <taxon>Pentapetalae</taxon>
        <taxon>rosids</taxon>
        <taxon>fabids</taxon>
        <taxon>Cucurbitales</taxon>
        <taxon>Cucurbitaceae</taxon>
        <taxon>Benincaseae</taxon>
        <taxon>Cucumis</taxon>
    </lineage>
</organism>
<evidence type="ECO:0000256" key="5">
    <source>
        <dbReference type="RuleBase" id="RU362027"/>
    </source>
</evidence>
<protein>
    <recommendedName>
        <fullName evidence="5">Hexosyltransferase</fullName>
        <ecNumber evidence="5">2.4.1.-</ecNumber>
    </recommendedName>
</protein>
<evidence type="ECO:0000256" key="4">
    <source>
        <dbReference type="ARBA" id="ARBA00022679"/>
    </source>
</evidence>
<dbReference type="GO" id="GO:0071555">
    <property type="term" value="P:cell wall organization"/>
    <property type="evidence" value="ECO:0007669"/>
    <property type="project" value="UniProtKB-KW"/>
</dbReference>
<dbReference type="AlphaFoldDB" id="A0A9I9CT13"/>
<feature type="region of interest" description="Disordered" evidence="6">
    <location>
        <begin position="103"/>
        <end position="168"/>
    </location>
</feature>
<feature type="compositionally biased region" description="Polar residues" evidence="6">
    <location>
        <begin position="151"/>
        <end position="160"/>
    </location>
</feature>
<evidence type="ECO:0000256" key="2">
    <source>
        <dbReference type="ARBA" id="ARBA00006351"/>
    </source>
</evidence>
<dbReference type="GO" id="GO:0000139">
    <property type="term" value="C:Golgi membrane"/>
    <property type="evidence" value="ECO:0007669"/>
    <property type="project" value="UniProtKB-SubCell"/>
</dbReference>
<dbReference type="EC" id="2.4.1.-" evidence="5"/>
<reference evidence="7" key="1">
    <citation type="submission" date="2023-03" db="UniProtKB">
        <authorList>
            <consortium name="EnsemblPlants"/>
        </authorList>
    </citation>
    <scope>IDENTIFICATION</scope>
</reference>
<feature type="compositionally biased region" description="Polar residues" evidence="6">
    <location>
        <begin position="132"/>
        <end position="141"/>
    </location>
</feature>
<dbReference type="EnsemblPlants" id="MELO3C007991.2.1">
    <property type="protein sequence ID" value="MELO3C007991.2.1"/>
    <property type="gene ID" value="MELO3C007991.2"/>
</dbReference>
<evidence type="ECO:0000256" key="1">
    <source>
        <dbReference type="ARBA" id="ARBA00004877"/>
    </source>
</evidence>
<dbReference type="InterPro" id="IPR029044">
    <property type="entry name" value="Nucleotide-diphossugar_trans"/>
</dbReference>
<keyword evidence="3 5" id="KW-0328">Glycosyltransferase</keyword>
<dbReference type="Gramene" id="MELO3C007991.2.1">
    <property type="protein sequence ID" value="MELO3C007991.2.1"/>
    <property type="gene ID" value="MELO3C007991.2"/>
</dbReference>
<keyword evidence="4" id="KW-0808">Transferase</keyword>
<dbReference type="PANTHER" id="PTHR32116:SF7">
    <property type="entry name" value="GALACTURONOSYLTRANSFERASE 4-RELATED"/>
    <property type="match status" value="1"/>
</dbReference>